<dbReference type="EMBL" id="CP069038">
    <property type="protein sequence ID" value="QRD04128.1"/>
    <property type="molecule type" value="Genomic_DNA"/>
</dbReference>
<evidence type="ECO:0008006" key="4">
    <source>
        <dbReference type="Google" id="ProtNLM"/>
    </source>
</evidence>
<feature type="chain" id="PRO_5031420901" description="Extracellular membrane protein CFEM domain-containing protein" evidence="1">
    <location>
        <begin position="21"/>
        <end position="71"/>
    </location>
</feature>
<organism evidence="2 3">
    <name type="scientific">Phaeosphaeria nodorum (strain SN15 / ATCC MYA-4574 / FGSC 10173)</name>
    <name type="common">Glume blotch fungus</name>
    <name type="synonym">Parastagonospora nodorum</name>
    <dbReference type="NCBI Taxonomy" id="321614"/>
    <lineage>
        <taxon>Eukaryota</taxon>
        <taxon>Fungi</taxon>
        <taxon>Dikarya</taxon>
        <taxon>Ascomycota</taxon>
        <taxon>Pezizomycotina</taxon>
        <taxon>Dothideomycetes</taxon>
        <taxon>Pleosporomycetidae</taxon>
        <taxon>Pleosporales</taxon>
        <taxon>Pleosporineae</taxon>
        <taxon>Phaeosphaeriaceae</taxon>
        <taxon>Parastagonospora</taxon>
    </lineage>
</organism>
<protein>
    <recommendedName>
        <fullName evidence="4">Extracellular membrane protein CFEM domain-containing protein</fullName>
    </recommendedName>
</protein>
<proteinExistence type="predicted"/>
<accession>A0A7U2I8B1</accession>
<dbReference type="AlphaFoldDB" id="A0A7U2I8B1"/>
<reference evidence="3" key="1">
    <citation type="journal article" date="2021" name="BMC Genomics">
        <title>Chromosome-level genome assembly and manually-curated proteome of model necrotroph Parastagonospora nodorum Sn15 reveals a genome-wide trove of candidate effector homologs, and redundancy of virulence-related functions within an accessory chromosome.</title>
        <authorList>
            <person name="Bertazzoni S."/>
            <person name="Jones D.A.B."/>
            <person name="Phan H.T."/>
            <person name="Tan K.-C."/>
            <person name="Hane J.K."/>
        </authorList>
    </citation>
    <scope>NUCLEOTIDE SEQUENCE [LARGE SCALE GENOMIC DNA]</scope>
    <source>
        <strain evidence="3">SN15 / ATCC MYA-4574 / FGSC 10173)</strain>
    </source>
</reference>
<feature type="signal peptide" evidence="1">
    <location>
        <begin position="1"/>
        <end position="20"/>
    </location>
</feature>
<dbReference type="VEuPathDB" id="FungiDB:JI435_443020"/>
<dbReference type="Proteomes" id="UP000663193">
    <property type="component" value="Chromosome 16"/>
</dbReference>
<name>A0A7U2I8B1_PHANO</name>
<evidence type="ECO:0000313" key="3">
    <source>
        <dbReference type="Proteomes" id="UP000663193"/>
    </source>
</evidence>
<evidence type="ECO:0000256" key="1">
    <source>
        <dbReference type="SAM" id="SignalP"/>
    </source>
</evidence>
<sequence>MKSFIAIIATTLAMLPGSTAQAVDICGICYVPGVKYLDLRCDNGAVSSCSYTCYQEEVDAAREVCCYAKAC</sequence>
<keyword evidence="3" id="KW-1185">Reference proteome</keyword>
<evidence type="ECO:0000313" key="2">
    <source>
        <dbReference type="EMBL" id="QRD04128.1"/>
    </source>
</evidence>
<gene>
    <name evidence="2" type="ORF">JI435_443020</name>
</gene>
<keyword evidence="1" id="KW-0732">Signal</keyword>